<dbReference type="Proteomes" id="UP000289996">
    <property type="component" value="Unassembled WGS sequence"/>
</dbReference>
<feature type="transmembrane region" description="Helical" evidence="1">
    <location>
        <begin position="104"/>
        <end position="125"/>
    </location>
</feature>
<feature type="transmembrane region" description="Helical" evidence="1">
    <location>
        <begin position="174"/>
        <end position="197"/>
    </location>
</feature>
<organism evidence="2 3">
    <name type="scientific">Lactiplantibacillus mudanjiangensis</name>
    <dbReference type="NCBI Taxonomy" id="1296538"/>
    <lineage>
        <taxon>Bacteria</taxon>
        <taxon>Bacillati</taxon>
        <taxon>Bacillota</taxon>
        <taxon>Bacilli</taxon>
        <taxon>Lactobacillales</taxon>
        <taxon>Lactobacillaceae</taxon>
        <taxon>Lactiplantibacillus</taxon>
    </lineage>
</organism>
<feature type="transmembrane region" description="Helical" evidence="1">
    <location>
        <begin position="12"/>
        <end position="27"/>
    </location>
</feature>
<name>A0A660DU63_9LACO</name>
<dbReference type="InterPro" id="IPR007354">
    <property type="entry name" value="CruF-like"/>
</dbReference>
<evidence type="ECO:0000256" key="1">
    <source>
        <dbReference type="SAM" id="Phobius"/>
    </source>
</evidence>
<proteinExistence type="predicted"/>
<evidence type="ECO:0008006" key="4">
    <source>
        <dbReference type="Google" id="ProtNLM"/>
    </source>
</evidence>
<gene>
    <name evidence="2" type="ORF">MUDAN_MDHGFNIF_00146</name>
</gene>
<reference evidence="2 3" key="1">
    <citation type="submission" date="2018-11" db="EMBL/GenBank/DDBJ databases">
        <authorList>
            <person name="Wuyts S."/>
        </authorList>
    </citation>
    <scope>NUCLEOTIDE SEQUENCE [LARGE SCALE GENOMIC DNA]</scope>
    <source>
        <strain evidence="2">Lactobacillus mudanjiangensis AMBF249</strain>
    </source>
</reference>
<feature type="transmembrane region" description="Helical" evidence="1">
    <location>
        <begin position="62"/>
        <end position="84"/>
    </location>
</feature>
<keyword evidence="3" id="KW-1185">Reference proteome</keyword>
<keyword evidence="1" id="KW-1133">Transmembrane helix</keyword>
<keyword evidence="1" id="KW-0472">Membrane</keyword>
<dbReference type="EMBL" id="UYIG01000001">
    <property type="protein sequence ID" value="VDG26742.1"/>
    <property type="molecule type" value="Genomic_DNA"/>
</dbReference>
<dbReference type="RefSeq" id="WP_130851153.1">
    <property type="nucleotide sequence ID" value="NZ_UYIG01000001.1"/>
</dbReference>
<accession>A0A660DU63</accession>
<dbReference type="PANTHER" id="PTHR39419">
    <property type="entry name" value="SLL0814 PROTEIN"/>
    <property type="match status" value="1"/>
</dbReference>
<dbReference type="Pfam" id="PF04240">
    <property type="entry name" value="Caroten_synth"/>
    <property type="match status" value="1"/>
</dbReference>
<feature type="transmembrane region" description="Helical" evidence="1">
    <location>
        <begin position="33"/>
        <end position="50"/>
    </location>
</feature>
<evidence type="ECO:0000313" key="3">
    <source>
        <dbReference type="Proteomes" id="UP000289996"/>
    </source>
</evidence>
<dbReference type="PANTHER" id="PTHR39419:SF1">
    <property type="entry name" value="SLL0814 PROTEIN"/>
    <property type="match status" value="1"/>
</dbReference>
<feature type="transmembrane region" description="Helical" evidence="1">
    <location>
        <begin position="258"/>
        <end position="278"/>
    </location>
</feature>
<evidence type="ECO:0000313" key="2">
    <source>
        <dbReference type="EMBL" id="VDG26742.1"/>
    </source>
</evidence>
<feature type="transmembrane region" description="Helical" evidence="1">
    <location>
        <begin position="137"/>
        <end position="154"/>
    </location>
</feature>
<dbReference type="OrthoDB" id="9811293at2"/>
<protein>
    <recommendedName>
        <fullName evidence="4">Carotenoid biosynthesis protein</fullName>
    </recommendedName>
</protein>
<dbReference type="AlphaFoldDB" id="A0A660DU63"/>
<feature type="transmembrane region" description="Helical" evidence="1">
    <location>
        <begin position="218"/>
        <end position="238"/>
    </location>
</feature>
<sequence length="290" mass="33234">MGTTTKTKTMNRIVWSIIILDAVLTLFKEQLPVAAAAGLTILCYLVFSVAKGTYRLGKRDFWVFFGITFVVSWLYETLSIHTGFPFGHYYYTSSLGPKLGDVPLLIMPAYFGMGYASWQLAHLLTDHLKRKLVGRDLVWVPAIAAFIMVMWDLSMDPISSTMQHAWIWQNGGGYFGVPLVNFLGWYLCVYTIFQLFAWYQHRMTPNAALEQSETHRGFWWQVIIFYAFQAIAKILAMFSVNSTTVKDLAKVSWQTGDIYQGIVVVIIFTMVFVSVMAIDRLYRLLPKHRV</sequence>
<keyword evidence="1" id="KW-0812">Transmembrane</keyword>